<evidence type="ECO:0000256" key="11">
    <source>
        <dbReference type="ARBA" id="ARBA00029774"/>
    </source>
</evidence>
<evidence type="ECO:0000256" key="2">
    <source>
        <dbReference type="ARBA" id="ARBA00007663"/>
    </source>
</evidence>
<organism evidence="14">
    <name type="scientific">freshwater metagenome</name>
    <dbReference type="NCBI Taxonomy" id="449393"/>
    <lineage>
        <taxon>unclassified sequences</taxon>
        <taxon>metagenomes</taxon>
        <taxon>ecological metagenomes</taxon>
    </lineage>
</organism>
<dbReference type="Gene3D" id="3.90.870.10">
    <property type="entry name" value="DHBP synthase"/>
    <property type="match status" value="1"/>
</dbReference>
<comment type="similarity">
    <text evidence="2">Belongs to the SUA5 family.</text>
</comment>
<dbReference type="EMBL" id="CAEZSF010000013">
    <property type="protein sequence ID" value="CAB4530572.1"/>
    <property type="molecule type" value="Genomic_DNA"/>
</dbReference>
<evidence type="ECO:0000313" key="14">
    <source>
        <dbReference type="EMBL" id="CAB4530572.1"/>
    </source>
</evidence>
<dbReference type="NCBIfam" id="TIGR00057">
    <property type="entry name" value="L-threonylcarbamoyladenylate synthase"/>
    <property type="match status" value="1"/>
</dbReference>
<evidence type="ECO:0000256" key="1">
    <source>
        <dbReference type="ARBA" id="ARBA00004496"/>
    </source>
</evidence>
<comment type="subcellular location">
    <subcellularLocation>
        <location evidence="1">Cytoplasm</location>
    </subcellularLocation>
</comment>
<dbReference type="PANTHER" id="PTHR17490:SF16">
    <property type="entry name" value="THREONYLCARBAMOYL-AMP SYNTHASE"/>
    <property type="match status" value="1"/>
</dbReference>
<dbReference type="EC" id="2.7.7.87" evidence="3"/>
<proteinExistence type="inferred from homology"/>
<evidence type="ECO:0000256" key="12">
    <source>
        <dbReference type="ARBA" id="ARBA00048366"/>
    </source>
</evidence>
<gene>
    <name evidence="14" type="ORF">UFOPK1358_00276</name>
    <name evidence="15" type="ORF">UFOPK3519_01129</name>
</gene>
<evidence type="ECO:0000259" key="13">
    <source>
        <dbReference type="PROSITE" id="PS51163"/>
    </source>
</evidence>
<keyword evidence="7" id="KW-0819">tRNA processing</keyword>
<feature type="domain" description="YrdC-like" evidence="13">
    <location>
        <begin position="31"/>
        <end position="217"/>
    </location>
</feature>
<keyword evidence="8" id="KW-0548">Nucleotidyltransferase</keyword>
<dbReference type="GO" id="GO:0005524">
    <property type="term" value="F:ATP binding"/>
    <property type="evidence" value="ECO:0007669"/>
    <property type="project" value="UniProtKB-KW"/>
</dbReference>
<evidence type="ECO:0000256" key="4">
    <source>
        <dbReference type="ARBA" id="ARBA00015492"/>
    </source>
</evidence>
<accession>A0A6J6AUR8</accession>
<dbReference type="InterPro" id="IPR050156">
    <property type="entry name" value="TC-AMP_synthase_SUA5"/>
</dbReference>
<dbReference type="GO" id="GO:0061710">
    <property type="term" value="F:L-threonylcarbamoyladenylate synthase"/>
    <property type="evidence" value="ECO:0007669"/>
    <property type="project" value="UniProtKB-EC"/>
</dbReference>
<reference evidence="14" key="1">
    <citation type="submission" date="2020-05" db="EMBL/GenBank/DDBJ databases">
        <authorList>
            <person name="Chiriac C."/>
            <person name="Salcher M."/>
            <person name="Ghai R."/>
            <person name="Kavagutti S V."/>
        </authorList>
    </citation>
    <scope>NUCLEOTIDE SEQUENCE</scope>
</reference>
<dbReference type="InterPro" id="IPR006070">
    <property type="entry name" value="Sua5-like_dom"/>
</dbReference>
<evidence type="ECO:0000256" key="7">
    <source>
        <dbReference type="ARBA" id="ARBA00022694"/>
    </source>
</evidence>
<dbReference type="InterPro" id="IPR038385">
    <property type="entry name" value="Sua5/YwlC_C"/>
</dbReference>
<dbReference type="GO" id="GO:0003725">
    <property type="term" value="F:double-stranded RNA binding"/>
    <property type="evidence" value="ECO:0007669"/>
    <property type="project" value="InterPro"/>
</dbReference>
<dbReference type="GO" id="GO:0005737">
    <property type="term" value="C:cytoplasm"/>
    <property type="evidence" value="ECO:0007669"/>
    <property type="project" value="UniProtKB-SubCell"/>
</dbReference>
<keyword evidence="9" id="KW-0547">Nucleotide-binding</keyword>
<evidence type="ECO:0000313" key="15">
    <source>
        <dbReference type="EMBL" id="CAB4906345.1"/>
    </source>
</evidence>
<dbReference type="GO" id="GO:0000049">
    <property type="term" value="F:tRNA binding"/>
    <property type="evidence" value="ECO:0007669"/>
    <property type="project" value="TreeGrafter"/>
</dbReference>
<dbReference type="PROSITE" id="PS51163">
    <property type="entry name" value="YRDC"/>
    <property type="match status" value="1"/>
</dbReference>
<sequence length="361" mass="38356">MSVHSEGVVSPSVAGRRAAEWVEVSPDFPQPEEIRHAADLLRSGALVAFPTETVYGLGAQASNPDAVRDVFLAKGRPLTDPLILHVAQVEQVHELVSDFPEPAQQLAAAFWPGPLTLVLPRHRDVLDLVTASQPTVALRIPSHPVAQALLAAAGFAVAAPSANRFGRISPTTAAHVRSELPGGYDLLLDGGPTTLGVESTVVDLSGAVPRLLRPGGVTLEQLKSVLKELTFADRTVVVEAKNASAPGQFLRHYSPSTPLLLLEGDEGLGQQLAHALQDHGVIARCVELPHDPVIAARELYQLLRSADASDAELLLVQSTTPQGIGRAVNDRLFRAAQGRSLSEYSEDSVQAALDVALHKDE</sequence>
<dbReference type="Pfam" id="PF01300">
    <property type="entry name" value="Sua5_yciO_yrdC"/>
    <property type="match status" value="1"/>
</dbReference>
<evidence type="ECO:0000256" key="6">
    <source>
        <dbReference type="ARBA" id="ARBA00022679"/>
    </source>
</evidence>
<protein>
    <recommendedName>
        <fullName evidence="4">Threonylcarbamoyl-AMP synthase</fullName>
        <ecNumber evidence="3">2.7.7.87</ecNumber>
    </recommendedName>
    <alternativeName>
        <fullName evidence="11">L-threonylcarbamoyladenylate synthase</fullName>
    </alternativeName>
</protein>
<dbReference type="InterPro" id="IPR005145">
    <property type="entry name" value="Sua5_C"/>
</dbReference>
<evidence type="ECO:0000256" key="3">
    <source>
        <dbReference type="ARBA" id="ARBA00012584"/>
    </source>
</evidence>
<comment type="catalytic activity">
    <reaction evidence="12">
        <text>L-threonine + hydrogencarbonate + ATP = L-threonylcarbamoyladenylate + diphosphate + H2O</text>
        <dbReference type="Rhea" id="RHEA:36407"/>
        <dbReference type="ChEBI" id="CHEBI:15377"/>
        <dbReference type="ChEBI" id="CHEBI:17544"/>
        <dbReference type="ChEBI" id="CHEBI:30616"/>
        <dbReference type="ChEBI" id="CHEBI:33019"/>
        <dbReference type="ChEBI" id="CHEBI:57926"/>
        <dbReference type="ChEBI" id="CHEBI:73682"/>
        <dbReference type="EC" id="2.7.7.87"/>
    </reaction>
</comment>
<dbReference type="SUPFAM" id="SSF55821">
    <property type="entry name" value="YrdC/RibB"/>
    <property type="match status" value="1"/>
</dbReference>
<dbReference type="EMBL" id="CAFBMG010000087">
    <property type="protein sequence ID" value="CAB4906345.1"/>
    <property type="molecule type" value="Genomic_DNA"/>
</dbReference>
<dbReference type="GO" id="GO:0006450">
    <property type="term" value="P:regulation of translational fidelity"/>
    <property type="evidence" value="ECO:0007669"/>
    <property type="project" value="TreeGrafter"/>
</dbReference>
<dbReference type="FunFam" id="3.90.870.10:FF:000009">
    <property type="entry name" value="Threonylcarbamoyl-AMP synthase, putative"/>
    <property type="match status" value="1"/>
</dbReference>
<dbReference type="PANTHER" id="PTHR17490">
    <property type="entry name" value="SUA5"/>
    <property type="match status" value="1"/>
</dbReference>
<dbReference type="PIRSF" id="PIRSF004930">
    <property type="entry name" value="Tln_factor_SUA5"/>
    <property type="match status" value="1"/>
</dbReference>
<dbReference type="AlphaFoldDB" id="A0A6J6AUR8"/>
<evidence type="ECO:0000256" key="5">
    <source>
        <dbReference type="ARBA" id="ARBA00022490"/>
    </source>
</evidence>
<keyword evidence="5" id="KW-0963">Cytoplasm</keyword>
<keyword evidence="6" id="KW-0808">Transferase</keyword>
<dbReference type="Pfam" id="PF03481">
    <property type="entry name" value="Sua5_C"/>
    <property type="match status" value="1"/>
</dbReference>
<name>A0A6J6AUR8_9ZZZZ</name>
<dbReference type="GO" id="GO:0008033">
    <property type="term" value="P:tRNA processing"/>
    <property type="evidence" value="ECO:0007669"/>
    <property type="project" value="UniProtKB-KW"/>
</dbReference>
<keyword evidence="10" id="KW-0067">ATP-binding</keyword>
<evidence type="ECO:0000256" key="8">
    <source>
        <dbReference type="ARBA" id="ARBA00022695"/>
    </source>
</evidence>
<dbReference type="Gene3D" id="3.40.50.11030">
    <property type="entry name" value="Threonylcarbamoyl-AMP synthase, C-terminal domain"/>
    <property type="match status" value="1"/>
</dbReference>
<dbReference type="InterPro" id="IPR010923">
    <property type="entry name" value="T(6)A37_SUA5"/>
</dbReference>
<evidence type="ECO:0000256" key="9">
    <source>
        <dbReference type="ARBA" id="ARBA00022741"/>
    </source>
</evidence>
<dbReference type="InterPro" id="IPR017945">
    <property type="entry name" value="DHBP_synth_RibB-like_a/b_dom"/>
</dbReference>
<evidence type="ECO:0000256" key="10">
    <source>
        <dbReference type="ARBA" id="ARBA00022840"/>
    </source>
</evidence>